<dbReference type="HOGENOM" id="CLU_3387543_0_0_4"/>
<dbReference type="KEGG" id="app:CAP2UW1_3855"/>
<gene>
    <name evidence="1" type="ordered locus">CAP2UW1_3855</name>
</gene>
<proteinExistence type="predicted"/>
<accession>C7RLF6</accession>
<dbReference type="AlphaFoldDB" id="C7RLF6"/>
<protein>
    <submittedName>
        <fullName evidence="1">Uncharacterized protein</fullName>
    </submittedName>
</protein>
<reference evidence="1" key="2">
    <citation type="submission" date="2009-09" db="EMBL/GenBank/DDBJ databases">
        <title>Complete sequence of chromosome of Candidatus Accumulibacter phosphatis clade IIA str. UW-1.</title>
        <authorList>
            <consortium name="US DOE Joint Genome Institute"/>
            <person name="Martin H.G."/>
            <person name="Ivanova N."/>
            <person name="Kunin V."/>
            <person name="Warnecke F."/>
            <person name="Barry K."/>
            <person name="He S."/>
            <person name="Salamov A."/>
            <person name="Szeto E."/>
            <person name="Dalin E."/>
            <person name="Pangilinan J.L."/>
            <person name="Lapidus A."/>
            <person name="Lowry S."/>
            <person name="Kyrpides N.C."/>
            <person name="McMahon K.D."/>
            <person name="Hugenholtz P."/>
        </authorList>
    </citation>
    <scope>NUCLEOTIDE SEQUENCE [LARGE SCALE GENOMIC DNA]</scope>
    <source>
        <strain evidence="1">UW-1</strain>
    </source>
</reference>
<dbReference type="EMBL" id="CP001715">
    <property type="protein sequence ID" value="ACV37105.1"/>
    <property type="molecule type" value="Genomic_DNA"/>
</dbReference>
<reference evidence="1" key="1">
    <citation type="submission" date="2009-08" db="EMBL/GenBank/DDBJ databases">
        <authorList>
            <consortium name="US DOE Joint Genome Institute"/>
            <person name="Lucas S."/>
            <person name="Copeland A."/>
            <person name="Lapidus A."/>
            <person name="Glavina del Rio T."/>
            <person name="Dalin E."/>
            <person name="Tice H."/>
            <person name="Bruce D."/>
            <person name="Barry K."/>
            <person name="Pitluck S."/>
            <person name="Lowry S."/>
            <person name="Larimer F."/>
            <person name="Land M."/>
            <person name="Hauser L."/>
            <person name="Kyrpides N."/>
            <person name="Ivanova N."/>
            <person name="McMahon K.D."/>
            <person name="Hugenholtz P."/>
        </authorList>
    </citation>
    <scope>NUCLEOTIDE SEQUENCE</scope>
    <source>
        <strain evidence="1">UW-1</strain>
    </source>
</reference>
<name>C7RLF6_ACCRE</name>
<dbReference type="STRING" id="522306.CAP2UW1_3855"/>
<organism evidence="1">
    <name type="scientific">Accumulibacter regalis</name>
    <dbReference type="NCBI Taxonomy" id="522306"/>
    <lineage>
        <taxon>Bacteria</taxon>
        <taxon>Pseudomonadati</taxon>
        <taxon>Pseudomonadota</taxon>
        <taxon>Betaproteobacteria</taxon>
        <taxon>Candidatus Accumulibacter</taxon>
    </lineage>
</organism>
<evidence type="ECO:0000313" key="1">
    <source>
        <dbReference type="EMBL" id="ACV37105.1"/>
    </source>
</evidence>
<sequence>MAFHEWGFLPTMREEIPNYLFLKHKKYILCLI</sequence>